<dbReference type="GO" id="GO:0060271">
    <property type="term" value="P:cilium assembly"/>
    <property type="evidence" value="ECO:0007669"/>
    <property type="project" value="TreeGrafter"/>
</dbReference>
<dbReference type="KEGG" id="ccat:101460818"/>
<keyword evidence="3" id="KW-0175">Coiled coil</keyword>
<dbReference type="PANTHER" id="PTHR19853:SF1">
    <property type="entry name" value="TBC1 DOMAIN FAMILY MEMBER 31"/>
    <property type="match status" value="1"/>
</dbReference>
<evidence type="ECO:0000256" key="3">
    <source>
        <dbReference type="SAM" id="Coils"/>
    </source>
</evidence>
<reference evidence="4" key="1">
    <citation type="submission" date="2020-11" db="EMBL/GenBank/DDBJ databases">
        <authorList>
            <person name="Whitehead M."/>
        </authorList>
    </citation>
    <scope>NUCLEOTIDE SEQUENCE</scope>
    <source>
        <strain evidence="4">EGII</strain>
    </source>
</reference>
<comment type="caution">
    <text evidence="4">The sequence shown here is derived from an EMBL/GenBank/DDBJ whole genome shotgun (WGS) entry which is preliminary data.</text>
</comment>
<dbReference type="SUPFAM" id="SSF50978">
    <property type="entry name" value="WD40 repeat-like"/>
    <property type="match status" value="1"/>
</dbReference>
<dbReference type="OrthoDB" id="5578278at2759"/>
<dbReference type="InterPro" id="IPR015943">
    <property type="entry name" value="WD40/YVTN_repeat-like_dom_sf"/>
</dbReference>
<feature type="coiled-coil region" evidence="3">
    <location>
        <begin position="780"/>
        <end position="870"/>
    </location>
</feature>
<dbReference type="GO" id="GO:0036064">
    <property type="term" value="C:ciliary basal body"/>
    <property type="evidence" value="ECO:0007669"/>
    <property type="project" value="TreeGrafter"/>
</dbReference>
<evidence type="ECO:0000313" key="5">
    <source>
        <dbReference type="Proteomes" id="UP000606786"/>
    </source>
</evidence>
<evidence type="ECO:0000313" key="4">
    <source>
        <dbReference type="EMBL" id="CAD7014110.1"/>
    </source>
</evidence>
<dbReference type="Gene3D" id="2.130.10.10">
    <property type="entry name" value="YVTN repeat-like/Quinoprotein amine dehydrogenase"/>
    <property type="match status" value="1"/>
</dbReference>
<gene>
    <name evidence="4" type="ORF">CCAP1982_LOCUS22116</name>
</gene>
<evidence type="ECO:0000256" key="2">
    <source>
        <dbReference type="ARBA" id="ARBA00022737"/>
    </source>
</evidence>
<dbReference type="AlphaFoldDB" id="A0A811VFN2"/>
<feature type="coiled-coil region" evidence="3">
    <location>
        <begin position="934"/>
        <end position="993"/>
    </location>
</feature>
<name>A0A811VFN2_CERCA</name>
<dbReference type="SUPFAM" id="SSF47923">
    <property type="entry name" value="Ypt/Rab-GAP domain of gyp1p"/>
    <property type="match status" value="1"/>
</dbReference>
<dbReference type="Gene3D" id="1.10.472.80">
    <property type="entry name" value="Ypt/Rab-GAP domain of gyp1p, domain 3"/>
    <property type="match status" value="1"/>
</dbReference>
<proteinExistence type="predicted"/>
<dbReference type="InterPro" id="IPR036322">
    <property type="entry name" value="WD40_repeat_dom_sf"/>
</dbReference>
<organism evidence="4 5">
    <name type="scientific">Ceratitis capitata</name>
    <name type="common">Mediterranean fruit fly</name>
    <name type="synonym">Tephritis capitata</name>
    <dbReference type="NCBI Taxonomy" id="7213"/>
    <lineage>
        <taxon>Eukaryota</taxon>
        <taxon>Metazoa</taxon>
        <taxon>Ecdysozoa</taxon>
        <taxon>Arthropoda</taxon>
        <taxon>Hexapoda</taxon>
        <taxon>Insecta</taxon>
        <taxon>Pterygota</taxon>
        <taxon>Neoptera</taxon>
        <taxon>Endopterygota</taxon>
        <taxon>Diptera</taxon>
        <taxon>Brachycera</taxon>
        <taxon>Muscomorpha</taxon>
        <taxon>Tephritoidea</taxon>
        <taxon>Tephritidae</taxon>
        <taxon>Ceratitis</taxon>
        <taxon>Ceratitis</taxon>
    </lineage>
</organism>
<sequence length="994" mass="115945">MEKTTPNNSDIAINTLNHQNNVESIGAPAQAAQEAVDKIRDAIVEESIGDADLSAKAAGAAFKNISDDEEGNPQDFIEVHAAEPVRKYAFRFKKCDKGNILTVHHTVHTGDSYNRLCMVLCCFNKHSTNMVAITSNALIFVFDLVNKLYWRLPISINRPTAIAHWAQRENQYIIGNAYGELFLLDLERSEFILQNTVAEFKIIAISLPDRLTKHKELALVQSRNEVLIVDLATFLPKHRMEFDKEEISLKFACYLPQSHKLFMCFTNGSVHIWSSRTMKRNRVLHSIEMRDRRLKMQGAAGLTAEFVLRQDYNVVSEFGYLDCLLVHIDGMILAYCCHPDNGLVCLSTADGFLLLINTCTFELAYICRLKDFILRECVFLKQQNEVLICGVTGDPGQVVILNCLKKDIILRIQLEKARILNISKDSRFLTVFNETGEMNLWSTSQICSSLKSQEECMRSLQAVFQQNKSVLLVGPSLYRKRTIMAEEECLHEDVRKLLNRDRLLGILREFHWFPQKYRVIIWCALLQLPYNRSEYFQLLKMGTPTMVKQRAKQIQIRDGTLRNALIRAWSCLAHWCPVFAHSKFLPNLLFPFVKLLQRNALVTFEICVTLLMNHFQLWFELHPLEPNNYLGLCENILQSECAELCTFYAGMHVRPEHYVWSILSTGFSEVFNEADWLCLWDNIIAWPSYFPIFIAVAYNIEQSKAIMHLPDKPTILAFFHEQNPVDVSKVISKAFNLMQKCPQTLHPGRYMKEFQCIPKKVYPKFLNYPREWLAKHEEDLSAVQKEKQYIDAKIRQLELEEMKLKEHLENGLREEEHARQVEKMEKLYRSTLNREEERLACHRQLLNVYQKELRNRKAEVAVLVEESEQRQRALQMEKDLELLMQSIECERTRNDTDLRMVEEEIRNEELELLLHNRMNVPGTCSLRNKYYERFKRLHNERRSIREQINEISNSPKISKIALNAQNSNKKPHLDTIEERIEELQREFNDILNSK</sequence>
<protein>
    <submittedName>
        <fullName evidence="4">(Mediterranean fruit fly) hypothetical protein</fullName>
    </submittedName>
</protein>
<dbReference type="EMBL" id="CAJHJT010000056">
    <property type="protein sequence ID" value="CAD7014110.1"/>
    <property type="molecule type" value="Genomic_DNA"/>
</dbReference>
<evidence type="ECO:0000256" key="1">
    <source>
        <dbReference type="ARBA" id="ARBA00022574"/>
    </source>
</evidence>
<dbReference type="PANTHER" id="PTHR19853">
    <property type="entry name" value="WD REPEAT CONTAINING PROTEIN 3 WDR3"/>
    <property type="match status" value="1"/>
</dbReference>
<keyword evidence="1" id="KW-0853">WD repeat</keyword>
<keyword evidence="5" id="KW-1185">Reference proteome</keyword>
<keyword evidence="2" id="KW-0677">Repeat</keyword>
<dbReference type="Proteomes" id="UP000606786">
    <property type="component" value="Unassembled WGS sequence"/>
</dbReference>
<dbReference type="InterPro" id="IPR051570">
    <property type="entry name" value="TBC1_cilium_biogenesis"/>
</dbReference>
<accession>A0A811VFN2</accession>
<dbReference type="InterPro" id="IPR035969">
    <property type="entry name" value="Rab-GAP_TBC_sf"/>
</dbReference>